<organism evidence="1 2">
    <name type="scientific">Candidatus Brennerbacteria bacterium CG11_big_fil_rev_8_21_14_0_20_43_10</name>
    <dbReference type="NCBI Taxonomy" id="1974523"/>
    <lineage>
        <taxon>Bacteria</taxon>
        <taxon>Candidatus Brenneribacteriota</taxon>
    </lineage>
</organism>
<evidence type="ECO:0000313" key="2">
    <source>
        <dbReference type="Proteomes" id="UP000236846"/>
    </source>
</evidence>
<protein>
    <submittedName>
        <fullName evidence="1">Uncharacterized protein</fullName>
    </submittedName>
</protein>
<accession>A0A2H0PUD0</accession>
<dbReference type="AlphaFoldDB" id="A0A2H0PUD0"/>
<reference evidence="1 2" key="1">
    <citation type="submission" date="2017-09" db="EMBL/GenBank/DDBJ databases">
        <title>Depth-based differentiation of microbial function through sediment-hosted aquifers and enrichment of novel symbionts in the deep terrestrial subsurface.</title>
        <authorList>
            <person name="Probst A.J."/>
            <person name="Ladd B."/>
            <person name="Jarett J.K."/>
            <person name="Geller-Mcgrath D.E."/>
            <person name="Sieber C.M."/>
            <person name="Emerson J.B."/>
            <person name="Anantharaman K."/>
            <person name="Thomas B.C."/>
            <person name="Malmstrom R."/>
            <person name="Stieglmeier M."/>
            <person name="Klingl A."/>
            <person name="Woyke T."/>
            <person name="Ryan C.M."/>
            <person name="Banfield J.F."/>
        </authorList>
    </citation>
    <scope>NUCLEOTIDE SEQUENCE [LARGE SCALE GENOMIC DNA]</scope>
    <source>
        <strain evidence="1">CG11_big_fil_rev_8_21_14_0_20_43_10</strain>
    </source>
</reference>
<proteinExistence type="predicted"/>
<evidence type="ECO:0000313" key="1">
    <source>
        <dbReference type="EMBL" id="PIR25324.1"/>
    </source>
</evidence>
<sequence>MVYEVIRYILRHWGLCIETKLPPVFRRELSRSCYSPWKHDCHLATRSGQMAIVAPIASANSAATSAYSTHPKVGGFEDGDMIDSFLNAVEQ</sequence>
<comment type="caution">
    <text evidence="1">The sequence shown here is derived from an EMBL/GenBank/DDBJ whole genome shotgun (WGS) entry which is preliminary data.</text>
</comment>
<dbReference type="Proteomes" id="UP000236846">
    <property type="component" value="Unassembled WGS sequence"/>
</dbReference>
<name>A0A2H0PUD0_9BACT</name>
<dbReference type="EMBL" id="PCXE01000061">
    <property type="protein sequence ID" value="PIR25324.1"/>
    <property type="molecule type" value="Genomic_DNA"/>
</dbReference>
<gene>
    <name evidence="1" type="ORF">COV41_03145</name>
</gene>